<dbReference type="Gene3D" id="1.20.1250.20">
    <property type="entry name" value="MFS general substrate transporter like domains"/>
    <property type="match status" value="2"/>
</dbReference>
<reference evidence="8" key="1">
    <citation type="submission" date="2022-07" db="EMBL/GenBank/DDBJ databases">
        <title>Fungi with potential for degradation of polypropylene.</title>
        <authorList>
            <person name="Gostincar C."/>
        </authorList>
    </citation>
    <scope>NUCLEOTIDE SEQUENCE</scope>
    <source>
        <strain evidence="8">EXF-13308</strain>
    </source>
</reference>
<keyword evidence="4 7" id="KW-1133">Transmembrane helix</keyword>
<evidence type="ECO:0000256" key="7">
    <source>
        <dbReference type="SAM" id="Phobius"/>
    </source>
</evidence>
<keyword evidence="9" id="KW-1185">Reference proteome</keyword>
<feature type="transmembrane region" description="Helical" evidence="7">
    <location>
        <begin position="367"/>
        <end position="387"/>
    </location>
</feature>
<comment type="caution">
    <text evidence="8">The sequence shown here is derived from an EMBL/GenBank/DDBJ whole genome shotgun (WGS) entry which is preliminary data.</text>
</comment>
<dbReference type="SUPFAM" id="SSF103473">
    <property type="entry name" value="MFS general substrate transporter"/>
    <property type="match status" value="1"/>
</dbReference>
<keyword evidence="3 7" id="KW-0812">Transmembrane</keyword>
<evidence type="ECO:0000313" key="8">
    <source>
        <dbReference type="EMBL" id="KAJ9144954.1"/>
    </source>
</evidence>
<accession>A0AA38RS87</accession>
<dbReference type="PANTHER" id="PTHR43791:SF29">
    <property type="entry name" value="MAJOR FACILITATOR SUPERFAMILY (MFS) PROFILE DOMAIN-CONTAINING PROTEIN"/>
    <property type="match status" value="1"/>
</dbReference>
<evidence type="ECO:0000256" key="4">
    <source>
        <dbReference type="ARBA" id="ARBA00022989"/>
    </source>
</evidence>
<dbReference type="FunFam" id="1.20.1250.20:FF:000247">
    <property type="entry name" value="MFS general substrate transporter"/>
    <property type="match status" value="1"/>
</dbReference>
<dbReference type="GO" id="GO:0022857">
    <property type="term" value="F:transmembrane transporter activity"/>
    <property type="evidence" value="ECO:0007669"/>
    <property type="project" value="InterPro"/>
</dbReference>
<dbReference type="Pfam" id="PF07690">
    <property type="entry name" value="MFS_1"/>
    <property type="match status" value="1"/>
</dbReference>
<dbReference type="AlphaFoldDB" id="A0AA38RS87"/>
<feature type="transmembrane region" description="Helical" evidence="7">
    <location>
        <begin position="222"/>
        <end position="243"/>
    </location>
</feature>
<dbReference type="EMBL" id="JANBVO010000015">
    <property type="protein sequence ID" value="KAJ9144954.1"/>
    <property type="molecule type" value="Genomic_DNA"/>
</dbReference>
<evidence type="ECO:0000256" key="1">
    <source>
        <dbReference type="ARBA" id="ARBA00004141"/>
    </source>
</evidence>
<evidence type="ECO:0000256" key="5">
    <source>
        <dbReference type="ARBA" id="ARBA00023136"/>
    </source>
</evidence>
<dbReference type="InterPro" id="IPR011701">
    <property type="entry name" value="MFS"/>
</dbReference>
<dbReference type="GO" id="GO:0016020">
    <property type="term" value="C:membrane"/>
    <property type="evidence" value="ECO:0007669"/>
    <property type="project" value="UniProtKB-SubCell"/>
</dbReference>
<keyword evidence="2" id="KW-0813">Transport</keyword>
<evidence type="ECO:0000256" key="3">
    <source>
        <dbReference type="ARBA" id="ARBA00022692"/>
    </source>
</evidence>
<dbReference type="FunFam" id="1.20.1250.20:FF:000106">
    <property type="entry name" value="MFS transporter, putative"/>
    <property type="match status" value="1"/>
</dbReference>
<comment type="subcellular location">
    <subcellularLocation>
        <location evidence="1">Membrane</location>
        <topology evidence="1">Multi-pass membrane protein</topology>
    </subcellularLocation>
</comment>
<feature type="region of interest" description="Disordered" evidence="6">
    <location>
        <begin position="1"/>
        <end position="44"/>
    </location>
</feature>
<proteinExistence type="predicted"/>
<feature type="transmembrane region" description="Helical" evidence="7">
    <location>
        <begin position="496"/>
        <end position="516"/>
    </location>
</feature>
<dbReference type="InterPro" id="IPR036259">
    <property type="entry name" value="MFS_trans_sf"/>
</dbReference>
<feature type="transmembrane region" description="Helical" evidence="7">
    <location>
        <begin position="191"/>
        <end position="210"/>
    </location>
</feature>
<name>A0AA38RS87_9PEZI</name>
<evidence type="ECO:0000313" key="9">
    <source>
        <dbReference type="Proteomes" id="UP001174694"/>
    </source>
</evidence>
<organism evidence="8 9">
    <name type="scientific">Pleurostoma richardsiae</name>
    <dbReference type="NCBI Taxonomy" id="41990"/>
    <lineage>
        <taxon>Eukaryota</taxon>
        <taxon>Fungi</taxon>
        <taxon>Dikarya</taxon>
        <taxon>Ascomycota</taxon>
        <taxon>Pezizomycotina</taxon>
        <taxon>Sordariomycetes</taxon>
        <taxon>Sordariomycetidae</taxon>
        <taxon>Calosphaeriales</taxon>
        <taxon>Pleurostomataceae</taxon>
        <taxon>Pleurostoma</taxon>
    </lineage>
</organism>
<dbReference type="PANTHER" id="PTHR43791">
    <property type="entry name" value="PERMEASE-RELATED"/>
    <property type="match status" value="1"/>
</dbReference>
<sequence>MSPSVRHKSEEPETTGLNPTEASPDEKTPQSHQSVASDDDELAEKNPFSNHEVAEHWKEVYEASKYECRHVFDPTLAWSEEEEKKLVRKLDWRVCLWACVMFFGLQVDRGNLSQAVSDNMLDDLNLTTNDYNYGNMVFLVSFLVAELPSQLVSKKIGPDRWIPTQMVLWSIVATSQCALTGRSTFLATRSLLGLLEGGFIPDIVLWLSYFYTSRELPIRLSYFWTTLSVTSIITSLLAFALLHLRGVHGWAGWRWLFLVEGLITLLVGIVSFFYMPASAVQTKRWFRPNGWFTDREVSIVVNRVLRDDPSKGDMHNRQAITPKRLWEALKDYDLWPLYAIGLVAYIPQSPPGSYMTLTLRSIGFSPFTTNLLTIPASVFHIINLLLITRLSEWLNERTLVSMIQSIWTLPCIIALRWWPGVVVDKWGTYALVTTVLSYPYCHAILVAWTSTNSNNVGTRSVSAAVYNMSVQLGNIVSNNIYRTDDKPLYHRGNKNLFIINLLSIAVFLLTKVYYIWRNKQREKVWNGMTEDQKNDYIRNTTLRGSRRLDFRFAH</sequence>
<keyword evidence="5 7" id="KW-0472">Membrane</keyword>
<gene>
    <name evidence="8" type="ORF">NKR23_g5686</name>
</gene>
<feature type="transmembrane region" description="Helical" evidence="7">
    <location>
        <begin position="399"/>
        <end position="418"/>
    </location>
</feature>
<protein>
    <submittedName>
        <fullName evidence="8">MFS general substrate transporter</fullName>
    </submittedName>
</protein>
<feature type="transmembrane region" description="Helical" evidence="7">
    <location>
        <begin position="255"/>
        <end position="277"/>
    </location>
</feature>
<evidence type="ECO:0000256" key="6">
    <source>
        <dbReference type="SAM" id="MobiDB-lite"/>
    </source>
</evidence>
<evidence type="ECO:0000256" key="2">
    <source>
        <dbReference type="ARBA" id="ARBA00022448"/>
    </source>
</evidence>
<dbReference type="Proteomes" id="UP001174694">
    <property type="component" value="Unassembled WGS sequence"/>
</dbReference>